<dbReference type="EMBL" id="CP000155">
    <property type="protein sequence ID" value="ABC28887.1"/>
    <property type="molecule type" value="Genomic_DNA"/>
</dbReference>
<reference evidence="1 2" key="1">
    <citation type="journal article" date="2005" name="Nucleic Acids Res.">
        <title>Genomic blueprint of Hahella chejuensis, a marine microbe producing an algicidal agent.</title>
        <authorList>
            <person name="Jeong H."/>
            <person name="Yim J.H."/>
            <person name="Lee C."/>
            <person name="Choi S.-H."/>
            <person name="Park Y.K."/>
            <person name="Yoon S.H."/>
            <person name="Hur C.-G."/>
            <person name="Kang H.-Y."/>
            <person name="Kim D."/>
            <person name="Lee H.H."/>
            <person name="Park K.H."/>
            <person name="Park S.-H."/>
            <person name="Park H.-S."/>
            <person name="Lee H.K."/>
            <person name="Oh T.K."/>
            <person name="Kim J.F."/>
        </authorList>
    </citation>
    <scope>NUCLEOTIDE SEQUENCE [LARGE SCALE GENOMIC DNA]</scope>
    <source>
        <strain evidence="1 2">KCTC 2396</strain>
    </source>
</reference>
<gene>
    <name evidence="1" type="ordered locus">HCH_02056</name>
</gene>
<dbReference type="AlphaFoldDB" id="Q2SKD7"/>
<dbReference type="OrthoDB" id="6198686at2"/>
<accession>Q2SKD7</accession>
<evidence type="ECO:0000313" key="1">
    <source>
        <dbReference type="EMBL" id="ABC28887.1"/>
    </source>
</evidence>
<dbReference type="KEGG" id="hch:HCH_02056"/>
<evidence type="ECO:0000313" key="2">
    <source>
        <dbReference type="Proteomes" id="UP000000238"/>
    </source>
</evidence>
<proteinExistence type="predicted"/>
<keyword evidence="2" id="KW-1185">Reference proteome</keyword>
<organism evidence="1 2">
    <name type="scientific">Hahella chejuensis (strain KCTC 2396)</name>
    <dbReference type="NCBI Taxonomy" id="349521"/>
    <lineage>
        <taxon>Bacteria</taxon>
        <taxon>Pseudomonadati</taxon>
        <taxon>Pseudomonadota</taxon>
        <taxon>Gammaproteobacteria</taxon>
        <taxon>Oceanospirillales</taxon>
        <taxon>Hahellaceae</taxon>
        <taxon>Hahella</taxon>
    </lineage>
</organism>
<sequence>MKKLVIITLIALPIITYKLAFSLQGEEVSIEASYLQLACEKCYHMEVISSSDEELIGKTIIPISSVLNIENILANNLTPTSKVCLKGKPYLWNPNWGNIDPDGIRFNVISQCN</sequence>
<name>Q2SKD7_HAHCH</name>
<dbReference type="RefSeq" id="WP_011395958.1">
    <property type="nucleotide sequence ID" value="NC_007645.1"/>
</dbReference>
<protein>
    <submittedName>
        <fullName evidence="1">Uncharacterized protein</fullName>
    </submittedName>
</protein>
<dbReference type="HOGENOM" id="CLU_2129950_0_0_6"/>
<dbReference type="Proteomes" id="UP000000238">
    <property type="component" value="Chromosome"/>
</dbReference>